<accession>A0A7M7GXM8</accession>
<reference evidence="2" key="3">
    <citation type="submission" date="2025-05" db="UniProtKB">
        <authorList>
            <consortium name="RefSeq"/>
        </authorList>
    </citation>
    <scope>NUCLEOTIDE SEQUENCE [LARGE SCALE GENOMIC DNA]</scope>
    <source>
        <strain evidence="2">DH4</strain>
    </source>
</reference>
<gene>
    <name evidence="1" type="primary">100577003</name>
    <name evidence="3" type="synonym">LOC100577003</name>
</gene>
<evidence type="ECO:0000313" key="2">
    <source>
        <dbReference type="Proteomes" id="UP000005203"/>
    </source>
</evidence>
<dbReference type="GeneID" id="100577003"/>
<dbReference type="Proteomes" id="UP000005203">
    <property type="component" value="Linkage group LG1"/>
</dbReference>
<dbReference type="EnsemblMetazoa" id="XM_006565319">
    <property type="protein sequence ID" value="XP_006565382"/>
    <property type="gene ID" value="LOC100577003"/>
</dbReference>
<protein>
    <submittedName>
        <fullName evidence="3">Uncharacterized protein LOC100577003 isoform X1</fullName>
    </submittedName>
</protein>
<organism evidence="1">
    <name type="scientific">Apis mellifera</name>
    <name type="common">Honeybee</name>
    <dbReference type="NCBI Taxonomy" id="7460"/>
    <lineage>
        <taxon>Eukaryota</taxon>
        <taxon>Metazoa</taxon>
        <taxon>Ecdysozoa</taxon>
        <taxon>Arthropoda</taxon>
        <taxon>Hexapoda</taxon>
        <taxon>Insecta</taxon>
        <taxon>Pterygota</taxon>
        <taxon>Neoptera</taxon>
        <taxon>Endopterygota</taxon>
        <taxon>Hymenoptera</taxon>
        <taxon>Apocrita</taxon>
        <taxon>Aculeata</taxon>
        <taxon>Apoidea</taxon>
        <taxon>Anthophila</taxon>
        <taxon>Apidae</taxon>
        <taxon>Apis</taxon>
    </lineage>
</organism>
<dbReference type="RefSeq" id="XP_006565382.1">
    <property type="nucleotide sequence ID" value="XM_006565319.2"/>
</dbReference>
<reference evidence="3" key="2">
    <citation type="submission" date="2025-04" db="UniProtKB">
        <authorList>
            <consortium name="RefSeq"/>
        </authorList>
    </citation>
    <scope>IDENTIFICATION</scope>
    <source>
        <strain evidence="3">DH4</strain>
        <tissue evidence="3">Whole body</tissue>
    </source>
</reference>
<name>A0A7M7GXM8_APIME</name>
<reference evidence="1" key="1">
    <citation type="submission" date="2021-01" db="UniProtKB">
        <authorList>
            <consortium name="EnsemblMetazoa"/>
        </authorList>
    </citation>
    <scope>IDENTIFICATION</scope>
    <source>
        <strain evidence="1">DH4</strain>
    </source>
</reference>
<proteinExistence type="predicted"/>
<accession>A0A8B6Z4U7</accession>
<evidence type="ECO:0000313" key="1">
    <source>
        <dbReference type="EnsemblMetazoa" id="XP_006565382"/>
    </source>
</evidence>
<dbReference type="OrthoDB" id="6596404at2759"/>
<evidence type="ECO:0000313" key="3">
    <source>
        <dbReference type="RefSeq" id="XP_006565382.1"/>
    </source>
</evidence>
<sequence length="189" mass="21914">MYSVFRINSCFRDDALNNKGTPVEKNMQTSLSKRTIGCIGKCTSGLSVDELDQITDNINKTLNHPRGREIFKKFLEQYDLRDNLECLALFEICFEIIEREQKFLQSKKEPLLESLIENVKQVQEMATDLDGVSQIDRALLERFNEALNSNSRNSLLSILEDTRNCCRDHLRSIHEKFKQYASEPCPMSR</sequence>
<keyword evidence="2" id="KW-1185">Reference proteome</keyword>
<dbReference type="AlphaFoldDB" id="A0A7M7GXM8"/>